<organism evidence="1 2">
    <name type="scientific">[Mycobacterium] burgundiense</name>
    <dbReference type="NCBI Taxonomy" id="3064286"/>
    <lineage>
        <taxon>Bacteria</taxon>
        <taxon>Bacillati</taxon>
        <taxon>Actinomycetota</taxon>
        <taxon>Actinomycetes</taxon>
        <taxon>Mycobacteriales</taxon>
        <taxon>Mycobacteriaceae</taxon>
        <taxon>Mycolicibacterium</taxon>
    </lineage>
</organism>
<name>A0ABN9N9X9_9MYCO</name>
<accession>A0ABN9N9X9</accession>
<evidence type="ECO:0000313" key="2">
    <source>
        <dbReference type="Proteomes" id="UP001190465"/>
    </source>
</evidence>
<gene>
    <name evidence="1" type="ORF">MU0053_001859</name>
</gene>
<proteinExistence type="predicted"/>
<dbReference type="RefSeq" id="WP_308482054.1">
    <property type="nucleotide sequence ID" value="NZ_OY726397.1"/>
</dbReference>
<dbReference type="Proteomes" id="UP001190465">
    <property type="component" value="Chromosome"/>
</dbReference>
<evidence type="ECO:0000313" key="1">
    <source>
        <dbReference type="EMBL" id="CAJ1501171.1"/>
    </source>
</evidence>
<protein>
    <submittedName>
        <fullName evidence="1">Uncharacterized protein</fullName>
    </submittedName>
</protein>
<dbReference type="EMBL" id="OY726397">
    <property type="protein sequence ID" value="CAJ1501171.1"/>
    <property type="molecule type" value="Genomic_DNA"/>
</dbReference>
<keyword evidence="2" id="KW-1185">Reference proteome</keyword>
<reference evidence="1 2" key="1">
    <citation type="submission" date="2023-08" db="EMBL/GenBank/DDBJ databases">
        <authorList>
            <person name="Folkvardsen B D."/>
            <person name="Norman A."/>
        </authorList>
    </citation>
    <scope>NUCLEOTIDE SEQUENCE [LARGE SCALE GENOMIC DNA]</scope>
    <source>
        <strain evidence="1 2">Mu0053</strain>
    </source>
</reference>
<sequence>MSDADYEWRTRLQSYNLVIEANFTVDEVREAQSKYGTAARHLLNQGVSHRKIINRYPALTLMILVGHASLAYDQGAYWESFWEELGIGRDAEFEVEIRRSVVDLLDKFSLARFPDIERESSRKYVMMFALHAGIPVHCLRDLLVLINEHITQGRPATGAALMEWLQEPGKEHRASTLDVPVRNFLLNGAEFAADILDRIIEFIEVATADPQFFERHLDSSTTGLPSVLLEELIEQLKTKPLHFERKRLATVSGLRPGFTYLIDDDEVVLTLPTPQADADVPWRVSLDGHVREVLVARRWGGEASTAAARAPVSEPIREAIISHPALAAATALPLVVQSDPLLTFDQNGRWIARGDGLKDCVWAIYPEDHQLVDSRTLRQVESQDSGRPAGWHGWRSAFVDLDGVDALQLLKDETPIGTSRWVRKDARPRFELGPVIPATVTLDGRTVYGRRPWVLLPATRTDSPPTWTVRVRPLGESEWIVDEAWLGEEVETCVDPFDDVEEPQLGLFEILVTGPMGSDARCVAFLAEGVEATFEPAIRVPVSGGLSTCTAVIASEGLAVTPGGPVEFGARDIEVELELGSGHAAGQILLKPLHVEIRSGEVGVPIAWRMTADVCDPDDFTQDRFVAIRAPGVERVQFAYFSELGDLLQLDSTPRRRQGDVFESRTQQFADTVRSHPSGRIVATLHTEVGPIEVTVLRAQPRRLATAVSLNDTALEFVDAAALDDMAVFVWSTTAPWRAAEVLPIVDGKATLPEHLVDAGELRCQLFIDDPWVLIDPPTIPPETAFRVEQPGWRKDGTRDQVELSHYLGGPCSAHVEVGVMPEVWAALARLHADGTSERFAGLIKLLVGAPRKALECLGDSTIPAGEKMAMLIRSELVNHNFSAKQTLNELHSHPWFGCMVELADLPSLYNRRDEVRVERAETLAYLQDRGGAVLTELLQTGKATRFHDASFDTRVMEMSFVPRNRVEAKLREIQQVPRAQLHPENLRVGVYEALCRRTEWMSSAWSPNFAQQAVFVVNPIKRASPLAHEAITLRIDRLRGIDVSENPWMLMSVESLTLAFLARLEAYRRIEGRYLNSGLLRDWARLAHLCPTMVANDLLIAEAVVLYDRRGDLTGEDK</sequence>